<dbReference type="InterPro" id="IPR004686">
    <property type="entry name" value="Mtc"/>
</dbReference>
<dbReference type="GO" id="GO:0006865">
    <property type="term" value="P:amino acid transport"/>
    <property type="evidence" value="ECO:0007669"/>
    <property type="project" value="UniProtKB-KW"/>
</dbReference>
<evidence type="ECO:0000313" key="10">
    <source>
        <dbReference type="EMBL" id="CBK21777.2"/>
    </source>
</evidence>
<dbReference type="EMBL" id="FN668644">
    <property type="protein sequence ID" value="CBK21777.2"/>
    <property type="molecule type" value="Genomic_DNA"/>
</dbReference>
<protein>
    <submittedName>
        <fullName evidence="10">Uncharacterized protein</fullName>
    </submittedName>
</protein>
<dbReference type="GeneID" id="24922469"/>
<keyword evidence="6 9" id="KW-1133">Transmembrane helix</keyword>
<name>D8M138_BLAHO</name>
<keyword evidence="11" id="KW-1185">Reference proteome</keyword>
<evidence type="ECO:0000256" key="5">
    <source>
        <dbReference type="ARBA" id="ARBA00022970"/>
    </source>
</evidence>
<keyword evidence="5" id="KW-0029">Amino-acid transport</keyword>
<evidence type="ECO:0000256" key="3">
    <source>
        <dbReference type="ARBA" id="ARBA00022448"/>
    </source>
</evidence>
<evidence type="ECO:0000256" key="7">
    <source>
        <dbReference type="ARBA" id="ARBA00023128"/>
    </source>
</evidence>
<gene>
    <name evidence="10" type="ORF">GSBLH_T00006344001</name>
</gene>
<keyword evidence="8 9" id="KW-0472">Membrane</keyword>
<comment type="similarity">
    <text evidence="2">Belongs to the sideroflexin family.</text>
</comment>
<keyword evidence="4 9" id="KW-0812">Transmembrane</keyword>
<proteinExistence type="inferred from homology"/>
<sequence>MSEEPEVEPTPQQKQVSKWDKLRSNVLKSMRISYMNWTYLPRWNGEPETWDQRLFRYSHFPMATQAFAYFAYRAACQNLFGRFFIYSTDTRLLLYDTLFRSPLETNAPSIRRSSRFGRCFHSYCHRFLFTSYRVTLREFTKFPIAPSATTSLALVRSREGNTIFSQNGVVLGKNKRAGIEGTCYVAGSRALLSLANVTVPLWLVSLFEKRNMVFFTPLKGIIFTEFAVIASCLLVPIAMGLISPIGKITIDVPVVPDEKEEGSEPKTSPEKVFYFRGYWPVCGET</sequence>
<dbReference type="GO" id="GO:0031966">
    <property type="term" value="C:mitochondrial membrane"/>
    <property type="evidence" value="ECO:0007669"/>
    <property type="project" value="UniProtKB-SubCell"/>
</dbReference>
<comment type="subcellular location">
    <subcellularLocation>
        <location evidence="1">Mitochondrion membrane</location>
        <topology evidence="1">Multi-pass membrane protein</topology>
    </subcellularLocation>
</comment>
<dbReference type="Pfam" id="PF03820">
    <property type="entry name" value="SFXNs"/>
    <property type="match status" value="1"/>
</dbReference>
<evidence type="ECO:0000256" key="8">
    <source>
        <dbReference type="ARBA" id="ARBA00023136"/>
    </source>
</evidence>
<dbReference type="AlphaFoldDB" id="D8M138"/>
<feature type="transmembrane region" description="Helical" evidence="9">
    <location>
        <begin position="190"/>
        <end position="208"/>
    </location>
</feature>
<keyword evidence="7" id="KW-0496">Mitochondrion</keyword>
<evidence type="ECO:0000256" key="1">
    <source>
        <dbReference type="ARBA" id="ARBA00004225"/>
    </source>
</evidence>
<dbReference type="GO" id="GO:0015075">
    <property type="term" value="F:monoatomic ion transmembrane transporter activity"/>
    <property type="evidence" value="ECO:0007669"/>
    <property type="project" value="InterPro"/>
</dbReference>
<organism evidence="10">
    <name type="scientific">Blastocystis hominis</name>
    <dbReference type="NCBI Taxonomy" id="12968"/>
    <lineage>
        <taxon>Eukaryota</taxon>
        <taxon>Sar</taxon>
        <taxon>Stramenopiles</taxon>
        <taxon>Bigyra</taxon>
        <taxon>Opalozoa</taxon>
        <taxon>Opalinata</taxon>
        <taxon>Blastocystidae</taxon>
        <taxon>Blastocystis</taxon>
    </lineage>
</organism>
<keyword evidence="3" id="KW-0813">Transport</keyword>
<evidence type="ECO:0000256" key="4">
    <source>
        <dbReference type="ARBA" id="ARBA00022692"/>
    </source>
</evidence>
<dbReference type="RefSeq" id="XP_012895825.1">
    <property type="nucleotide sequence ID" value="XM_013040371.1"/>
</dbReference>
<dbReference type="OrthoDB" id="6608471at2759"/>
<feature type="transmembrane region" description="Helical" evidence="9">
    <location>
        <begin position="220"/>
        <end position="242"/>
    </location>
</feature>
<accession>D8M138</accession>
<evidence type="ECO:0000313" key="11">
    <source>
        <dbReference type="Proteomes" id="UP000008312"/>
    </source>
</evidence>
<evidence type="ECO:0000256" key="9">
    <source>
        <dbReference type="SAM" id="Phobius"/>
    </source>
</evidence>
<dbReference type="InParanoid" id="D8M138"/>
<dbReference type="Proteomes" id="UP000008312">
    <property type="component" value="Unassembled WGS sequence"/>
</dbReference>
<evidence type="ECO:0000256" key="6">
    <source>
        <dbReference type="ARBA" id="ARBA00022989"/>
    </source>
</evidence>
<reference evidence="10" key="1">
    <citation type="submission" date="2010-02" db="EMBL/GenBank/DDBJ databases">
        <title>Sequencing and annotation of the Blastocystis hominis genome.</title>
        <authorList>
            <person name="Wincker P."/>
        </authorList>
    </citation>
    <scope>NUCLEOTIDE SEQUENCE</scope>
    <source>
        <strain evidence="10">Singapore isolate B</strain>
    </source>
</reference>
<evidence type="ECO:0000256" key="2">
    <source>
        <dbReference type="ARBA" id="ARBA00005974"/>
    </source>
</evidence>